<dbReference type="GO" id="GO:0003955">
    <property type="term" value="F:NAD(P)H dehydrogenase (quinone) activity"/>
    <property type="evidence" value="ECO:0007669"/>
    <property type="project" value="TreeGrafter"/>
</dbReference>
<evidence type="ECO:0000256" key="2">
    <source>
        <dbReference type="ARBA" id="ARBA00005272"/>
    </source>
</evidence>
<dbReference type="STRING" id="882083.SacmaDRAFT_1554"/>
<dbReference type="PRINTS" id="PR00368">
    <property type="entry name" value="FADPNR"/>
</dbReference>
<dbReference type="PANTHER" id="PTHR42913">
    <property type="entry name" value="APOPTOSIS-INDUCING FACTOR 1"/>
    <property type="match status" value="1"/>
</dbReference>
<dbReference type="HOGENOM" id="CLU_021377_8_1_11"/>
<dbReference type="Pfam" id="PF07992">
    <property type="entry name" value="Pyr_redox_2"/>
    <property type="match status" value="1"/>
</dbReference>
<feature type="domain" description="FAD/NAD(P)-binding" evidence="6">
    <location>
        <begin position="4"/>
        <end position="288"/>
    </location>
</feature>
<gene>
    <name evidence="7" type="ORF">SacmaDRAFT_1554</name>
</gene>
<dbReference type="OrthoDB" id="9784880at2"/>
<evidence type="ECO:0000256" key="5">
    <source>
        <dbReference type="ARBA" id="ARBA00023002"/>
    </source>
</evidence>
<organism evidence="7 8">
    <name type="scientific">Saccharomonospora marina XMU15</name>
    <dbReference type="NCBI Taxonomy" id="882083"/>
    <lineage>
        <taxon>Bacteria</taxon>
        <taxon>Bacillati</taxon>
        <taxon>Actinomycetota</taxon>
        <taxon>Actinomycetes</taxon>
        <taxon>Pseudonocardiales</taxon>
        <taxon>Pseudonocardiaceae</taxon>
        <taxon>Saccharomonospora</taxon>
    </lineage>
</organism>
<protein>
    <submittedName>
        <fullName evidence="7">NADH dehydrogenase, FAD-containing subunit</fullName>
    </submittedName>
</protein>
<dbReference type="GO" id="GO:0019646">
    <property type="term" value="P:aerobic electron transport chain"/>
    <property type="evidence" value="ECO:0007669"/>
    <property type="project" value="TreeGrafter"/>
</dbReference>
<dbReference type="EMBL" id="CM001439">
    <property type="protein sequence ID" value="EHR49830.1"/>
    <property type="molecule type" value="Genomic_DNA"/>
</dbReference>
<evidence type="ECO:0000256" key="1">
    <source>
        <dbReference type="ARBA" id="ARBA00001974"/>
    </source>
</evidence>
<evidence type="ECO:0000313" key="7">
    <source>
        <dbReference type="EMBL" id="EHR49830.1"/>
    </source>
</evidence>
<dbReference type="eggNOG" id="COG1252">
    <property type="taxonomic scope" value="Bacteria"/>
</dbReference>
<dbReference type="RefSeq" id="WP_009153216.1">
    <property type="nucleotide sequence ID" value="NZ_CM001439.1"/>
</dbReference>
<evidence type="ECO:0000313" key="8">
    <source>
        <dbReference type="Proteomes" id="UP000004926"/>
    </source>
</evidence>
<dbReference type="InterPro" id="IPR051169">
    <property type="entry name" value="NADH-Q_oxidoreductase"/>
</dbReference>
<dbReference type="Proteomes" id="UP000004926">
    <property type="component" value="Chromosome"/>
</dbReference>
<comment type="similarity">
    <text evidence="2">Belongs to the NADH dehydrogenase family.</text>
</comment>
<dbReference type="AlphaFoldDB" id="H5X2G5"/>
<proteinExistence type="inferred from homology"/>
<dbReference type="PRINTS" id="PR00411">
    <property type="entry name" value="PNDRDTASEI"/>
</dbReference>
<dbReference type="SUPFAM" id="SSF51905">
    <property type="entry name" value="FAD/NAD(P)-binding domain"/>
    <property type="match status" value="1"/>
</dbReference>
<evidence type="ECO:0000259" key="6">
    <source>
        <dbReference type="Pfam" id="PF07992"/>
    </source>
</evidence>
<dbReference type="PANTHER" id="PTHR42913:SF3">
    <property type="entry name" value="64 KDA MITOCHONDRIAL NADH DEHYDROGENASE (EUROFUNG)"/>
    <property type="match status" value="1"/>
</dbReference>
<dbReference type="InterPro" id="IPR023753">
    <property type="entry name" value="FAD/NAD-binding_dom"/>
</dbReference>
<keyword evidence="3" id="KW-0285">Flavoprotein</keyword>
<comment type="cofactor">
    <cofactor evidence="1">
        <name>FAD</name>
        <dbReference type="ChEBI" id="CHEBI:57692"/>
    </cofactor>
</comment>
<evidence type="ECO:0000256" key="4">
    <source>
        <dbReference type="ARBA" id="ARBA00022827"/>
    </source>
</evidence>
<name>H5X2G5_9PSEU</name>
<accession>H5X2G5</accession>
<sequence length="368" mass="38517">MAHRIVVVGAGYSGLRAARRLARSLPEASVTVVNPRAQFVERVRLHQVAAGYRPREYALPDLLRADGAEFVVGTAQTLDPRGRLLGVDTLAEPLPYDTLVYALGSVAQAGPAGAAEHAVTVADPGQARLLRDRVDSLARERGTVAVVGGGLTGIETAAELAESHPELRVRLLSAGEPGSTLSDRGRRHVLATLHRLGVEVCPEAKVVAVYPEGVELAGGARVEAGLTVWASGFGVPDLAQRAGIAVADGGRVAVDSSLRSLSHSDVYAVGDSAAAHGPGGRPMRLSCATALPLGRYAADVIAARLHGRSPRELRFRYLIQCVSLGRRDGLIQFVAGDDSPHEKVVTGSGAAAIKERVVRYAARSATGR</sequence>
<keyword evidence="4" id="KW-0274">FAD</keyword>
<keyword evidence="8" id="KW-1185">Reference proteome</keyword>
<evidence type="ECO:0000256" key="3">
    <source>
        <dbReference type="ARBA" id="ARBA00022630"/>
    </source>
</evidence>
<dbReference type="InterPro" id="IPR036188">
    <property type="entry name" value="FAD/NAD-bd_sf"/>
</dbReference>
<reference evidence="7 8" key="1">
    <citation type="journal article" date="2012" name="Stand. Genomic Sci.">
        <title>Genome sequence of the ocean sediment bacterium Saccharomonospora marina type strain (XMU15(T)).</title>
        <authorList>
            <person name="Klenk H.P."/>
            <person name="Lu M."/>
            <person name="Lucas S."/>
            <person name="Lapidus A."/>
            <person name="Copeland A."/>
            <person name="Pitluck S."/>
            <person name="Goodwin L.A."/>
            <person name="Han C."/>
            <person name="Tapia R."/>
            <person name="Brambilla E.M."/>
            <person name="Potter G."/>
            <person name="Land M."/>
            <person name="Ivanova N."/>
            <person name="Rohde M."/>
            <person name="Goker M."/>
            <person name="Detter J.C."/>
            <person name="Li W.J."/>
            <person name="Kyrpides N.C."/>
            <person name="Woyke T."/>
        </authorList>
    </citation>
    <scope>NUCLEOTIDE SEQUENCE [LARGE SCALE GENOMIC DNA]</scope>
    <source>
        <strain evidence="7 8">XMU15</strain>
    </source>
</reference>
<dbReference type="Gene3D" id="3.50.50.100">
    <property type="match status" value="1"/>
</dbReference>
<keyword evidence="5" id="KW-0560">Oxidoreductase</keyword>